<reference evidence="2" key="1">
    <citation type="submission" date="2018-05" db="EMBL/GenBank/DDBJ databases">
        <authorList>
            <person name="Feng T."/>
        </authorList>
    </citation>
    <scope>NUCLEOTIDE SEQUENCE [LARGE SCALE GENOMIC DNA]</scope>
    <source>
        <strain evidence="2">S27</strain>
    </source>
</reference>
<name>A0A370MXZ1_9BURK</name>
<gene>
    <name evidence="1" type="ORF">DLM46_34585</name>
</gene>
<comment type="caution">
    <text evidence="1">The sequence shown here is derived from an EMBL/GenBank/DDBJ whole genome shotgun (WGS) entry which is preliminary data.</text>
</comment>
<sequence length="71" mass="8114">MTRPDIHGDGLPFPPTDLFTESLYIRRGRYTVFIVAMQHKHTASPDLQVFSETLVSEIPWTRVPGQFGNIQ</sequence>
<dbReference type="AlphaFoldDB" id="A0A370MXZ1"/>
<accession>A0A370MXZ1</accession>
<evidence type="ECO:0000313" key="1">
    <source>
        <dbReference type="EMBL" id="RDJ98182.1"/>
    </source>
</evidence>
<evidence type="ECO:0000313" key="2">
    <source>
        <dbReference type="Proteomes" id="UP000254875"/>
    </source>
</evidence>
<dbReference type="EMBL" id="QHKS01000038">
    <property type="protein sequence ID" value="RDJ98182.1"/>
    <property type="molecule type" value="Genomic_DNA"/>
</dbReference>
<protein>
    <submittedName>
        <fullName evidence="1">Uncharacterized protein</fullName>
    </submittedName>
</protein>
<organism evidence="1 2">
    <name type="scientific">Paraburkholderia lacunae</name>
    <dbReference type="NCBI Taxonomy" id="2211104"/>
    <lineage>
        <taxon>Bacteria</taxon>
        <taxon>Pseudomonadati</taxon>
        <taxon>Pseudomonadota</taxon>
        <taxon>Betaproteobacteria</taxon>
        <taxon>Burkholderiales</taxon>
        <taxon>Burkholderiaceae</taxon>
        <taxon>Paraburkholderia</taxon>
    </lineage>
</organism>
<dbReference type="Proteomes" id="UP000254875">
    <property type="component" value="Unassembled WGS sequence"/>
</dbReference>
<proteinExistence type="predicted"/>
<keyword evidence="2" id="KW-1185">Reference proteome</keyword>